<comment type="caution">
    <text evidence="1">The sequence shown here is derived from an EMBL/GenBank/DDBJ whole genome shotgun (WGS) entry which is preliminary data.</text>
</comment>
<dbReference type="AlphaFoldDB" id="A0AA91IQR2"/>
<evidence type="ECO:0008006" key="3">
    <source>
        <dbReference type="Google" id="ProtNLM"/>
    </source>
</evidence>
<name>A0AA91IQR2_9GAMM</name>
<reference evidence="1 2" key="1">
    <citation type="submission" date="2016-04" db="EMBL/GenBank/DDBJ databases">
        <title>ATOL: Assembling a taxonomically balanced genome-scale reconstruction of the evolutionary history of the Enterobacteriaceae.</title>
        <authorList>
            <person name="Plunkett G.III."/>
            <person name="Neeno-Eckwall E.C."/>
            <person name="Glasner J.D."/>
            <person name="Perna N.T."/>
        </authorList>
    </citation>
    <scope>NUCLEOTIDE SEQUENCE [LARGE SCALE GENOMIC DNA]</scope>
    <source>
        <strain evidence="1 2">ATCC 12841</strain>
    </source>
</reference>
<keyword evidence="2" id="KW-1185">Reference proteome</keyword>
<gene>
    <name evidence="1" type="ORF">M993_01148</name>
</gene>
<dbReference type="EMBL" id="LXEX01000017">
    <property type="protein sequence ID" value="OAT60144.1"/>
    <property type="molecule type" value="Genomic_DNA"/>
</dbReference>
<protein>
    <recommendedName>
        <fullName evidence="3">Bacterioferritin-associated ferredoxin</fullName>
    </recommendedName>
</protein>
<sequence>MRKIVPFGSECGKCIRQAREIFDEENAVLQSNFINVA</sequence>
<evidence type="ECO:0000313" key="1">
    <source>
        <dbReference type="EMBL" id="OAT60144.1"/>
    </source>
</evidence>
<proteinExistence type="predicted"/>
<accession>A0AA91IQR2</accession>
<evidence type="ECO:0000313" key="2">
    <source>
        <dbReference type="Proteomes" id="UP000078431"/>
    </source>
</evidence>
<dbReference type="Proteomes" id="UP000078431">
    <property type="component" value="Unassembled WGS sequence"/>
</dbReference>
<organism evidence="1 2">
    <name type="scientific">Obesumbacterium proteus ATCC 12841</name>
    <dbReference type="NCBI Taxonomy" id="1354268"/>
    <lineage>
        <taxon>Bacteria</taxon>
        <taxon>Pseudomonadati</taxon>
        <taxon>Pseudomonadota</taxon>
        <taxon>Gammaproteobacteria</taxon>
        <taxon>Enterobacterales</taxon>
        <taxon>Hafniaceae</taxon>
        <taxon>Obesumbacterium</taxon>
    </lineage>
</organism>